<dbReference type="AlphaFoldDB" id="A0A062UQS6"/>
<protein>
    <submittedName>
        <fullName evidence="1">Uncharacterized protein</fullName>
    </submittedName>
</protein>
<dbReference type="Proteomes" id="UP000027190">
    <property type="component" value="Unassembled WGS sequence"/>
</dbReference>
<evidence type="ECO:0000313" key="1">
    <source>
        <dbReference type="EMBL" id="KCZ59447.1"/>
    </source>
</evidence>
<dbReference type="STRING" id="1280947.HY30_14360"/>
<dbReference type="RefSeq" id="WP_034738157.1">
    <property type="nucleotide sequence ID" value="NZ_AWFG01000015.1"/>
</dbReference>
<proteinExistence type="predicted"/>
<evidence type="ECO:0000313" key="2">
    <source>
        <dbReference type="Proteomes" id="UP000027190"/>
    </source>
</evidence>
<dbReference type="EMBL" id="AWFG01000015">
    <property type="protein sequence ID" value="KCZ59447.1"/>
    <property type="molecule type" value="Genomic_DNA"/>
</dbReference>
<accession>A0A062UQS6</accession>
<comment type="caution">
    <text evidence="1">The sequence shown here is derived from an EMBL/GenBank/DDBJ whole genome shotgun (WGS) entry which is preliminary data.</text>
</comment>
<name>A0A062UQS6_9PROT</name>
<organism evidence="1 2">
    <name type="scientific">Hyphomonas chukchiensis</name>
    <dbReference type="NCBI Taxonomy" id="1280947"/>
    <lineage>
        <taxon>Bacteria</taxon>
        <taxon>Pseudomonadati</taxon>
        <taxon>Pseudomonadota</taxon>
        <taxon>Alphaproteobacteria</taxon>
        <taxon>Hyphomonadales</taxon>
        <taxon>Hyphomonadaceae</taxon>
        <taxon>Hyphomonas</taxon>
    </lineage>
</organism>
<keyword evidence="2" id="KW-1185">Reference proteome</keyword>
<reference evidence="1 2" key="1">
    <citation type="journal article" date="2014" name="Antonie Van Leeuwenhoek">
        <title>Hyphomonas beringensis sp. nov. and Hyphomonas chukchiensis sp. nov., isolated from surface seawater of the Bering Sea and Chukchi Sea.</title>
        <authorList>
            <person name="Li C."/>
            <person name="Lai Q."/>
            <person name="Li G."/>
            <person name="Dong C."/>
            <person name="Wang J."/>
            <person name="Liao Y."/>
            <person name="Shao Z."/>
        </authorList>
    </citation>
    <scope>NUCLEOTIDE SEQUENCE [LARGE SCALE GENOMIC DNA]</scope>
    <source>
        <strain evidence="1 2">BH-BN04-4</strain>
    </source>
</reference>
<gene>
    <name evidence="1" type="ORF">HY30_14360</name>
</gene>
<dbReference type="OrthoDB" id="118830at2"/>
<sequence>MSDFPSTDEVPELRRGILAARNNYRIAQVALNRYVSSEDRDLESLALYGGAFFVFARAAIEALRSSDSRDDPSLTPINREYFETHIKNSDVFRVVKTERNLIAHGDDSWAIHPFKPMGLILRAIEENKGDWYEAVFNDGWLFDPFKGQPIDEVMAECIRQIGQWLDEIDIAHGQAWKPSELPS</sequence>